<comment type="caution">
    <text evidence="2">The sequence shown here is derived from an EMBL/GenBank/DDBJ whole genome shotgun (WGS) entry which is preliminary data.</text>
</comment>
<dbReference type="InterPro" id="IPR000086">
    <property type="entry name" value="NUDIX_hydrolase_dom"/>
</dbReference>
<dbReference type="eggNOG" id="KOG4313">
    <property type="taxonomic scope" value="Eukaryota"/>
</dbReference>
<dbReference type="SUPFAM" id="SSF55811">
    <property type="entry name" value="Nudix"/>
    <property type="match status" value="1"/>
</dbReference>
<dbReference type="PROSITE" id="PS51462">
    <property type="entry name" value="NUDIX"/>
    <property type="match status" value="1"/>
</dbReference>
<name>A0A0A2W2B6_BEABA</name>
<dbReference type="CDD" id="cd03676">
    <property type="entry name" value="NUDIX_Tnr3_like"/>
    <property type="match status" value="1"/>
</dbReference>
<dbReference type="STRING" id="1245745.A0A0A2W2B6"/>
<dbReference type="Proteomes" id="UP000030106">
    <property type="component" value="Unassembled WGS sequence"/>
</dbReference>
<sequence length="335" mass="37609">MASYTGASQPASAFHKVIDAGNKFDGDLDNMWKFFILNNSRPVGYMAEEFAKQMDWEGTFFKVCESTRTIHLNPDLLPGEDTTEVCKQQFTRLCEINRSRFNGVLDTWLSRKPSFEAIRFLDSPGAMLEIPTPLRGIFGIVTAGVHLNVYTIIGGQIFMWVAKRSQTASYPGMMDQPVAGGMDPEDGYDAWAALEHEAWEEAGLVLERTSRKLMESCHTYVYPVEGPSRISFYDRKDRDSGDAHGHIEPGVRFVFDVEFDPDHVFAPSTDDAVGYVILQSVNEVTEDMFNNKWKPNSALAALDFLLRKGCIVDDGDGTIDELRARLQRPLPLATE</sequence>
<dbReference type="InterPro" id="IPR015797">
    <property type="entry name" value="NUDIX_hydrolase-like_dom_sf"/>
</dbReference>
<evidence type="ECO:0000313" key="3">
    <source>
        <dbReference type="Proteomes" id="UP000030106"/>
    </source>
</evidence>
<protein>
    <recommendedName>
        <fullName evidence="1">Nudix hydrolase domain-containing protein</fullName>
    </recommendedName>
</protein>
<evidence type="ECO:0000259" key="1">
    <source>
        <dbReference type="PROSITE" id="PS51462"/>
    </source>
</evidence>
<accession>A0A0A2W2B6</accession>
<dbReference type="AlphaFoldDB" id="A0A0A2W2B6"/>
<dbReference type="OrthoDB" id="10261522at2759"/>
<dbReference type="EMBL" id="ANFO01000092">
    <property type="protein sequence ID" value="KGQ12757.1"/>
    <property type="molecule type" value="Genomic_DNA"/>
</dbReference>
<organism evidence="2 3">
    <name type="scientific">Beauveria bassiana D1-5</name>
    <dbReference type="NCBI Taxonomy" id="1245745"/>
    <lineage>
        <taxon>Eukaryota</taxon>
        <taxon>Fungi</taxon>
        <taxon>Dikarya</taxon>
        <taxon>Ascomycota</taxon>
        <taxon>Pezizomycotina</taxon>
        <taxon>Sordariomycetes</taxon>
        <taxon>Hypocreomycetidae</taxon>
        <taxon>Hypocreales</taxon>
        <taxon>Cordycipitaceae</taxon>
        <taxon>Beauveria</taxon>
    </lineage>
</organism>
<dbReference type="Gene3D" id="3.90.79.10">
    <property type="entry name" value="Nucleoside Triphosphate Pyrophosphohydrolase"/>
    <property type="match status" value="1"/>
</dbReference>
<reference evidence="2 3" key="1">
    <citation type="submission" date="2012-10" db="EMBL/GenBank/DDBJ databases">
        <title>Genome sequencing and analysis of entomopathogenic fungi Beauveria bassiana D1-5.</title>
        <authorList>
            <person name="Li Q."/>
            <person name="Wang L."/>
            <person name="Zhang Z."/>
            <person name="Wang Q."/>
            <person name="Ren J."/>
            <person name="Wang M."/>
            <person name="Xu W."/>
            <person name="Wang J."/>
            <person name="Lu Y."/>
            <person name="Du Q."/>
            <person name="Sun Z."/>
        </authorList>
    </citation>
    <scope>NUCLEOTIDE SEQUENCE [LARGE SCALE GENOMIC DNA]</scope>
    <source>
        <strain evidence="2 3">D1-5</strain>
    </source>
</reference>
<gene>
    <name evidence="2" type="ORF">BBAD15_g1519</name>
</gene>
<feature type="domain" description="Nudix hydrolase" evidence="1">
    <location>
        <begin position="144"/>
        <end position="301"/>
    </location>
</feature>
<proteinExistence type="predicted"/>
<dbReference type="HOGENOM" id="CLU_048013_0_0_1"/>
<evidence type="ECO:0000313" key="2">
    <source>
        <dbReference type="EMBL" id="KGQ12757.1"/>
    </source>
</evidence>